<feature type="transmembrane region" description="Helical" evidence="1">
    <location>
        <begin position="113"/>
        <end position="131"/>
    </location>
</feature>
<proteinExistence type="predicted"/>
<feature type="transmembrane region" description="Helical" evidence="1">
    <location>
        <begin position="12"/>
        <end position="28"/>
    </location>
</feature>
<accession>A0A1G1VEN4</accession>
<gene>
    <name evidence="2" type="ORF">A3A77_01135</name>
</gene>
<keyword evidence="1" id="KW-1133">Transmembrane helix</keyword>
<dbReference type="AlphaFoldDB" id="A0A1G1VEN4"/>
<reference evidence="2 3" key="1">
    <citation type="journal article" date="2016" name="Nat. Commun.">
        <title>Thousands of microbial genomes shed light on interconnected biogeochemical processes in an aquifer system.</title>
        <authorList>
            <person name="Anantharaman K."/>
            <person name="Brown C.T."/>
            <person name="Hug L.A."/>
            <person name="Sharon I."/>
            <person name="Castelle C.J."/>
            <person name="Probst A.J."/>
            <person name="Thomas B.C."/>
            <person name="Singh A."/>
            <person name="Wilkins M.J."/>
            <person name="Karaoz U."/>
            <person name="Brodie E.L."/>
            <person name="Williams K.H."/>
            <person name="Hubbard S.S."/>
            <person name="Banfield J.F."/>
        </authorList>
    </citation>
    <scope>NUCLEOTIDE SEQUENCE [LARGE SCALE GENOMIC DNA]</scope>
</reference>
<feature type="transmembrane region" description="Helical" evidence="1">
    <location>
        <begin position="372"/>
        <end position="390"/>
    </location>
</feature>
<protein>
    <recommendedName>
        <fullName evidence="4">Glycosyltransferase RgtA/B/C/D-like domain-containing protein</fullName>
    </recommendedName>
</protein>
<name>A0A1G1VEN4_9BACT</name>
<feature type="transmembrane region" description="Helical" evidence="1">
    <location>
        <begin position="166"/>
        <end position="192"/>
    </location>
</feature>
<evidence type="ECO:0000313" key="3">
    <source>
        <dbReference type="Proteomes" id="UP000178659"/>
    </source>
</evidence>
<keyword evidence="1" id="KW-0812">Transmembrane</keyword>
<comment type="caution">
    <text evidence="2">The sequence shown here is derived from an EMBL/GenBank/DDBJ whole genome shotgun (WGS) entry which is preliminary data.</text>
</comment>
<feature type="transmembrane region" description="Helical" evidence="1">
    <location>
        <begin position="310"/>
        <end position="330"/>
    </location>
</feature>
<sequence>MFKLNKDNRTLLLYWSLPLVLFALQLVYTTNSTNQIRYEELAESVRNVWWLQNGTIYDGVSSNVGWYGTLLLVYKFFGFSIFTAKYFRLVLSLISLICLAAVLKKYLGEKKAIIPLLAIGISPTLLFFNTLQSSFGTDLQYIPICIFLILQNFQKNFSSLLRQALLGATIMVAWMSYPTFVFYIPVLGILYLRQIKSLSMHRKTKNIVITTISFVTPFVLVLLALKDRQLLFFDEKTKSGIFRGAGNFTFSINTFIENFGHTIADVTSKPNSYYYEVVQGDFSLIIPLLSLISILTLSIYLIAKSKNFRFVLALSWTVLLLNLMVANFTSDPSGQFGIRRETASLAAIYSIFVIVWLWVLKHSFKNSQIKNLLIGILLLVPLHHVIVYPINLGSLGNPSPYKYSHIFSQFGTPDKSLNPLVNIAKTQDLKLSCTDSSGKSAYCRYVEAYAAVAGYCSWNNIDCHQILGYDNKTEKFIPLTTKLWEDYYWEH</sequence>
<keyword evidence="1" id="KW-0472">Membrane</keyword>
<evidence type="ECO:0000313" key="2">
    <source>
        <dbReference type="EMBL" id="OGY13884.1"/>
    </source>
</evidence>
<feature type="transmembrane region" description="Helical" evidence="1">
    <location>
        <begin position="342"/>
        <end position="360"/>
    </location>
</feature>
<evidence type="ECO:0008006" key="4">
    <source>
        <dbReference type="Google" id="ProtNLM"/>
    </source>
</evidence>
<dbReference type="EMBL" id="MHCC01000007">
    <property type="protein sequence ID" value="OGY13884.1"/>
    <property type="molecule type" value="Genomic_DNA"/>
</dbReference>
<dbReference type="Proteomes" id="UP000178659">
    <property type="component" value="Unassembled WGS sequence"/>
</dbReference>
<evidence type="ECO:0000256" key="1">
    <source>
        <dbReference type="SAM" id="Phobius"/>
    </source>
</evidence>
<organism evidence="2 3">
    <name type="scientific">Candidatus Blackburnbacteria bacterium RIFCSPLOWO2_01_FULL_40_20</name>
    <dbReference type="NCBI Taxonomy" id="1797519"/>
    <lineage>
        <taxon>Bacteria</taxon>
        <taxon>Candidatus Blackburniibacteriota</taxon>
    </lineage>
</organism>
<feature type="transmembrane region" description="Helical" evidence="1">
    <location>
        <begin position="282"/>
        <end position="303"/>
    </location>
</feature>
<feature type="transmembrane region" description="Helical" evidence="1">
    <location>
        <begin position="204"/>
        <end position="225"/>
    </location>
</feature>